<dbReference type="AlphaFoldDB" id="A0A7X6K5W8"/>
<dbReference type="Gene3D" id="3.30.1330.40">
    <property type="entry name" value="RutC-like"/>
    <property type="match status" value="1"/>
</dbReference>
<feature type="region of interest" description="Disordered" evidence="1">
    <location>
        <begin position="185"/>
        <end position="205"/>
    </location>
</feature>
<accession>A0A7X6K5W8</accession>
<dbReference type="InterPro" id="IPR035959">
    <property type="entry name" value="RutC-like_sf"/>
</dbReference>
<dbReference type="RefSeq" id="WP_168485724.1">
    <property type="nucleotide sequence ID" value="NZ_JAAZSQ010000005.1"/>
</dbReference>
<dbReference type="InterPro" id="IPR006175">
    <property type="entry name" value="YjgF/YER057c/UK114"/>
</dbReference>
<protein>
    <submittedName>
        <fullName evidence="2">RidA family protein</fullName>
    </submittedName>
</protein>
<name>A0A7X6K5W8_9MICC</name>
<organism evidence="2 3">
    <name type="scientific">Arthrobacter mobilis</name>
    <dbReference type="NCBI Taxonomy" id="2724944"/>
    <lineage>
        <taxon>Bacteria</taxon>
        <taxon>Bacillati</taxon>
        <taxon>Actinomycetota</taxon>
        <taxon>Actinomycetes</taxon>
        <taxon>Micrococcales</taxon>
        <taxon>Micrococcaceae</taxon>
        <taxon>Arthrobacter</taxon>
    </lineage>
</organism>
<dbReference type="Proteomes" id="UP000544090">
    <property type="component" value="Unassembled WGS sequence"/>
</dbReference>
<dbReference type="PANTHER" id="PTHR43857">
    <property type="entry name" value="BLR7761 PROTEIN"/>
    <property type="match status" value="1"/>
</dbReference>
<dbReference type="EMBL" id="JAAZSQ010000005">
    <property type="protein sequence ID" value="NKX54380.1"/>
    <property type="molecule type" value="Genomic_DNA"/>
</dbReference>
<evidence type="ECO:0000313" key="2">
    <source>
        <dbReference type="EMBL" id="NKX54380.1"/>
    </source>
</evidence>
<evidence type="ECO:0000313" key="3">
    <source>
        <dbReference type="Proteomes" id="UP000544090"/>
    </source>
</evidence>
<keyword evidence="3" id="KW-1185">Reference proteome</keyword>
<dbReference type="Pfam" id="PF01042">
    <property type="entry name" value="Ribonuc_L-PSP"/>
    <property type="match status" value="1"/>
</dbReference>
<evidence type="ECO:0000256" key="1">
    <source>
        <dbReference type="SAM" id="MobiDB-lite"/>
    </source>
</evidence>
<reference evidence="2 3" key="1">
    <citation type="submission" date="2020-04" db="EMBL/GenBank/DDBJ databases">
        <title>Arthrobacter sp. nov.</title>
        <authorList>
            <person name="Liu S."/>
        </authorList>
    </citation>
    <scope>NUCLEOTIDE SEQUENCE [LARGE SCALE GENOMIC DNA]</scope>
    <source>
        <strain evidence="2 3">E918</strain>
    </source>
</reference>
<feature type="compositionally biased region" description="Polar residues" evidence="1">
    <location>
        <begin position="193"/>
        <end position="205"/>
    </location>
</feature>
<sequence length="205" mass="22331">MTTETTIQTLHGLWPWTKDAQYAQAVRIGDTILTGGQGGFAKDGNLVSVDTAEQTRQTFRNLEAVLAQFGETLDAVAAMTVYIAEPADYEVFKQVRTGFLSHPFPASTAVGVGALLAEGMKVEIQVTAVVGGRRSRQEVTRFQPTNADCGAYPDGIHAHDPRLDPSQFCHQNYCTCRTLVSKSSETRRHPGQIKTSWTGETPSVD</sequence>
<dbReference type="CDD" id="cd00448">
    <property type="entry name" value="YjgF_YER057c_UK114_family"/>
    <property type="match status" value="1"/>
</dbReference>
<gene>
    <name evidence="2" type="ORF">HGG74_07450</name>
</gene>
<comment type="caution">
    <text evidence="2">The sequence shown here is derived from an EMBL/GenBank/DDBJ whole genome shotgun (WGS) entry which is preliminary data.</text>
</comment>
<proteinExistence type="predicted"/>
<dbReference type="SUPFAM" id="SSF55298">
    <property type="entry name" value="YjgF-like"/>
    <property type="match status" value="1"/>
</dbReference>
<dbReference type="PANTHER" id="PTHR43857:SF1">
    <property type="entry name" value="YJGH FAMILY PROTEIN"/>
    <property type="match status" value="1"/>
</dbReference>